<sequence>MTFIDSLRNYLSPQILVILCLGFISGVPYGVLMDPLNYWLSEEGIEKSTIGLLSLVFLIYSLKVFWAPLVDRLKIPGLYSFGQRKSWLFLSQFITGLIILSISFVEPKESLNIFVYLILAIGFFSATQDICADALRIELVEKRELGEASAVFVIGWRIGAILLSGVATFYLAELYGWSFAYQMIGITVIFLSFIFLIIIREPTREIRPSKDFFREPLAWFEDSFLAPLKDLYLRYKNHLLLLLLLIFTYRLSDMFLGPMAMPFYRETGFTKIEVAEITNFYGLIMTILGGLFAGASVYRYGLSKNLVAGAILTPLTNLPFIYLNMIGHDVNFLIVTITLDNFTQGFVNVMGVTILGTIVSKSFTATQFAFLVAMVSVPPRVVSGGSGIIVDSIGFHEFFIICALLGIPAIIFSIMAHKRRKELGFE</sequence>
<dbReference type="SUPFAM" id="SSF103473">
    <property type="entry name" value="MFS general substrate transporter"/>
    <property type="match status" value="1"/>
</dbReference>
<dbReference type="NCBIfam" id="TIGR00901">
    <property type="entry name" value="2A0125"/>
    <property type="match status" value="1"/>
</dbReference>
<evidence type="ECO:0000313" key="9">
    <source>
        <dbReference type="Proteomes" id="UP000744438"/>
    </source>
</evidence>
<reference evidence="8" key="1">
    <citation type="submission" date="2020-10" db="EMBL/GenBank/DDBJ databases">
        <title>Microbiome of the Black Sea water column analyzed by genome centric metagenomics.</title>
        <authorList>
            <person name="Cabello-Yeves P.J."/>
            <person name="Callieri C."/>
            <person name="Picazo A."/>
            <person name="Mehrshad M."/>
            <person name="Haro-Moreno J.M."/>
            <person name="Roda-Garcia J."/>
            <person name="Dzembekova N."/>
            <person name="Slabakova V."/>
            <person name="Slabakova N."/>
            <person name="Moncheva S."/>
            <person name="Rodriguez-Valera F."/>
        </authorList>
    </citation>
    <scope>NUCLEOTIDE SEQUENCE</scope>
    <source>
        <strain evidence="8">BS307-5m-G49</strain>
    </source>
</reference>
<feature type="transmembrane region" description="Helical" evidence="6">
    <location>
        <begin position="280"/>
        <end position="298"/>
    </location>
</feature>
<evidence type="ECO:0000256" key="3">
    <source>
        <dbReference type="ARBA" id="ARBA00022692"/>
    </source>
</evidence>
<proteinExistence type="predicted"/>
<feature type="transmembrane region" description="Helical" evidence="6">
    <location>
        <begin position="49"/>
        <end position="66"/>
    </location>
</feature>
<feature type="transmembrane region" description="Helical" evidence="6">
    <location>
        <begin position="395"/>
        <end position="416"/>
    </location>
</feature>
<organism evidence="8 9">
    <name type="scientific">SAR86 cluster bacterium</name>
    <dbReference type="NCBI Taxonomy" id="2030880"/>
    <lineage>
        <taxon>Bacteria</taxon>
        <taxon>Pseudomonadati</taxon>
        <taxon>Pseudomonadota</taxon>
        <taxon>Gammaproteobacteria</taxon>
        <taxon>SAR86 cluster</taxon>
    </lineage>
</organism>
<keyword evidence="4 6" id="KW-1133">Transmembrane helix</keyword>
<dbReference type="Gene3D" id="1.20.1250.20">
    <property type="entry name" value="MFS general substrate transporter like domains"/>
    <property type="match status" value="2"/>
</dbReference>
<feature type="transmembrane region" description="Helical" evidence="6">
    <location>
        <begin position="368"/>
        <end position="389"/>
    </location>
</feature>
<evidence type="ECO:0000259" key="7">
    <source>
        <dbReference type="PROSITE" id="PS50850"/>
    </source>
</evidence>
<dbReference type="PANTHER" id="PTHR12778">
    <property type="entry name" value="SOLUTE CARRIER FAMILY 33 ACETYL-COA TRANSPORTER -RELATED"/>
    <property type="match status" value="1"/>
</dbReference>
<evidence type="ECO:0000256" key="4">
    <source>
        <dbReference type="ARBA" id="ARBA00022989"/>
    </source>
</evidence>
<dbReference type="PANTHER" id="PTHR12778:SF10">
    <property type="entry name" value="MAJOR FACILITATOR SUPERFAMILY DOMAIN-CONTAINING PROTEIN 3"/>
    <property type="match status" value="1"/>
</dbReference>
<evidence type="ECO:0000256" key="1">
    <source>
        <dbReference type="ARBA" id="ARBA00004141"/>
    </source>
</evidence>
<dbReference type="GO" id="GO:0016020">
    <property type="term" value="C:membrane"/>
    <property type="evidence" value="ECO:0007669"/>
    <property type="project" value="UniProtKB-SubCell"/>
</dbReference>
<evidence type="ECO:0000256" key="6">
    <source>
        <dbReference type="SAM" id="Phobius"/>
    </source>
</evidence>
<keyword evidence="5 6" id="KW-0472">Membrane</keyword>
<feature type="transmembrane region" description="Helical" evidence="6">
    <location>
        <begin position="87"/>
        <end position="105"/>
    </location>
</feature>
<dbReference type="InterPro" id="IPR036259">
    <property type="entry name" value="MFS_trans_sf"/>
</dbReference>
<keyword evidence="3 6" id="KW-0812">Transmembrane</keyword>
<accession>A0A937I275</accession>
<feature type="transmembrane region" description="Helical" evidence="6">
    <location>
        <begin position="332"/>
        <end position="356"/>
    </location>
</feature>
<comment type="subcellular location">
    <subcellularLocation>
        <location evidence="1">Membrane</location>
        <topology evidence="1">Multi-pass membrane protein</topology>
    </subcellularLocation>
</comment>
<gene>
    <name evidence="8" type="ORF">ISQ63_01735</name>
</gene>
<dbReference type="InterPro" id="IPR004752">
    <property type="entry name" value="AmpG_permease/AT-1"/>
</dbReference>
<feature type="domain" description="Major facilitator superfamily (MFS) profile" evidence="7">
    <location>
        <begin position="14"/>
        <end position="421"/>
    </location>
</feature>
<protein>
    <submittedName>
        <fullName evidence="8">MFS transporter</fullName>
    </submittedName>
</protein>
<dbReference type="EMBL" id="JADHQC010000005">
    <property type="protein sequence ID" value="MBL6811587.1"/>
    <property type="molecule type" value="Genomic_DNA"/>
</dbReference>
<feature type="transmembrane region" description="Helical" evidence="6">
    <location>
        <begin position="12"/>
        <end position="29"/>
    </location>
</feature>
<dbReference type="GO" id="GO:0022857">
    <property type="term" value="F:transmembrane transporter activity"/>
    <property type="evidence" value="ECO:0007669"/>
    <property type="project" value="InterPro"/>
</dbReference>
<feature type="transmembrane region" description="Helical" evidence="6">
    <location>
        <begin position="239"/>
        <end position="260"/>
    </location>
</feature>
<dbReference type="AlphaFoldDB" id="A0A937I275"/>
<name>A0A937I275_9GAMM</name>
<dbReference type="Proteomes" id="UP000744438">
    <property type="component" value="Unassembled WGS sequence"/>
</dbReference>
<comment type="caution">
    <text evidence="8">The sequence shown here is derived from an EMBL/GenBank/DDBJ whole genome shotgun (WGS) entry which is preliminary data.</text>
</comment>
<dbReference type="PROSITE" id="PS50850">
    <property type="entry name" value="MFS"/>
    <property type="match status" value="1"/>
</dbReference>
<keyword evidence="2" id="KW-0813">Transport</keyword>
<feature type="transmembrane region" description="Helical" evidence="6">
    <location>
        <begin position="305"/>
        <end position="326"/>
    </location>
</feature>
<feature type="transmembrane region" description="Helical" evidence="6">
    <location>
        <begin position="178"/>
        <end position="199"/>
    </location>
</feature>
<feature type="transmembrane region" description="Helical" evidence="6">
    <location>
        <begin position="111"/>
        <end position="127"/>
    </location>
</feature>
<evidence type="ECO:0000256" key="5">
    <source>
        <dbReference type="ARBA" id="ARBA00023136"/>
    </source>
</evidence>
<evidence type="ECO:0000256" key="2">
    <source>
        <dbReference type="ARBA" id="ARBA00022448"/>
    </source>
</evidence>
<dbReference type="Pfam" id="PF07690">
    <property type="entry name" value="MFS_1"/>
    <property type="match status" value="1"/>
</dbReference>
<dbReference type="InterPro" id="IPR011701">
    <property type="entry name" value="MFS"/>
</dbReference>
<feature type="transmembrane region" description="Helical" evidence="6">
    <location>
        <begin position="148"/>
        <end position="172"/>
    </location>
</feature>
<dbReference type="InterPro" id="IPR020846">
    <property type="entry name" value="MFS_dom"/>
</dbReference>
<evidence type="ECO:0000313" key="8">
    <source>
        <dbReference type="EMBL" id="MBL6811587.1"/>
    </source>
</evidence>